<evidence type="ECO:0000313" key="1">
    <source>
        <dbReference type="EMBL" id="GAG73670.1"/>
    </source>
</evidence>
<accession>X0ZV37</accession>
<dbReference type="Pfam" id="PF10133">
    <property type="entry name" value="CooT"/>
    <property type="match status" value="1"/>
</dbReference>
<name>X0ZV37_9ZZZZ</name>
<comment type="caution">
    <text evidence="1">The sequence shown here is derived from an EMBL/GenBank/DDBJ whole genome shotgun (WGS) entry which is preliminary data.</text>
</comment>
<protein>
    <recommendedName>
        <fullName evidence="2">CooT family nickel-binding protein</fullName>
    </recommendedName>
</protein>
<gene>
    <name evidence="1" type="ORF">S01H4_06164</name>
</gene>
<sequence length="100" mass="11397">MCEFKVIKKNDGSQILEDIVILSYTEDNELLFKDIIGMGEILKSALIVDVNTLNQTCVVLEHPLIQDFVGMIEKINSKTILKEDIEKFEKQLVSLKESII</sequence>
<dbReference type="EMBL" id="BART01001862">
    <property type="protein sequence ID" value="GAG73670.1"/>
    <property type="molecule type" value="Genomic_DNA"/>
</dbReference>
<organism evidence="1">
    <name type="scientific">marine sediment metagenome</name>
    <dbReference type="NCBI Taxonomy" id="412755"/>
    <lineage>
        <taxon>unclassified sequences</taxon>
        <taxon>metagenomes</taxon>
        <taxon>ecological metagenomes</taxon>
    </lineage>
</organism>
<reference evidence="1" key="1">
    <citation type="journal article" date="2014" name="Front. Microbiol.">
        <title>High frequency of phylogenetically diverse reductive dehalogenase-homologous genes in deep subseafloor sedimentary metagenomes.</title>
        <authorList>
            <person name="Kawai M."/>
            <person name="Futagami T."/>
            <person name="Toyoda A."/>
            <person name="Takaki Y."/>
            <person name="Nishi S."/>
            <person name="Hori S."/>
            <person name="Arai W."/>
            <person name="Tsubouchi T."/>
            <person name="Morono Y."/>
            <person name="Uchiyama I."/>
            <person name="Ito T."/>
            <person name="Fujiyama A."/>
            <person name="Inagaki F."/>
            <person name="Takami H."/>
        </authorList>
    </citation>
    <scope>NUCLEOTIDE SEQUENCE</scope>
    <source>
        <strain evidence="1">Expedition CK06-06</strain>
    </source>
</reference>
<evidence type="ECO:0008006" key="2">
    <source>
        <dbReference type="Google" id="ProtNLM"/>
    </source>
</evidence>
<proteinExistence type="predicted"/>
<dbReference type="AlphaFoldDB" id="X0ZV37"/>
<dbReference type="InterPro" id="IPR019300">
    <property type="entry name" value="CooT"/>
</dbReference>